<keyword evidence="11" id="KW-1185">Reference proteome</keyword>
<evidence type="ECO:0000256" key="4">
    <source>
        <dbReference type="ARBA" id="ARBA00022801"/>
    </source>
</evidence>
<dbReference type="PANTHER" id="PTHR11106:SF121">
    <property type="entry name" value="ADP-RIBOSE 1''-PHOSPHATE PHOSPHATASE"/>
    <property type="match status" value="1"/>
</dbReference>
<comment type="similarity">
    <text evidence="8">Belongs to the MacroD-type family. Zn-Macro subfamily.</text>
</comment>
<evidence type="ECO:0000256" key="1">
    <source>
        <dbReference type="ARBA" id="ARBA00001947"/>
    </source>
</evidence>
<comment type="cofactor">
    <cofactor evidence="1">
        <name>Zn(2+)</name>
        <dbReference type="ChEBI" id="CHEBI:29105"/>
    </cofactor>
</comment>
<keyword evidence="6" id="KW-0326">Glycosidase</keyword>
<sequence length="279" mass="30589">MTENLRPDRTGPAKAPASDLFEPADTAELAGMLLAERPDLHGLPVPDDPLERWRLVRALMNTREPVPAADALLELQDGVLARIRDVRGTTEASSIAPLGRSGRTALWQGDITTLAADAVVNAANSRLLGCFVPNHRCIDNAIHTFAGMQLRLACNDIMQVRRRDEPTGTATLTPAFNLPAERVMHTVGPVTFGTPSASQERELASCYTSCLEAAAEEKLESIAFCCISTGEFRFPRERAAEIALRTVEEFLARDTTLETVVFNVFTDEDRIAYERLLVL</sequence>
<evidence type="ECO:0000256" key="5">
    <source>
        <dbReference type="ARBA" id="ARBA00022833"/>
    </source>
</evidence>
<proteinExistence type="inferred from homology"/>
<keyword evidence="4" id="KW-0378">Hydrolase</keyword>
<gene>
    <name evidence="10" type="ORF">CE91St30_14560</name>
</gene>
<dbReference type="Pfam" id="PF01661">
    <property type="entry name" value="Macro"/>
    <property type="match status" value="1"/>
</dbReference>
<evidence type="ECO:0000256" key="8">
    <source>
        <dbReference type="ARBA" id="ARBA00093459"/>
    </source>
</evidence>
<dbReference type="EMBL" id="AP025564">
    <property type="protein sequence ID" value="BDE96123.1"/>
    <property type="molecule type" value="Genomic_DNA"/>
</dbReference>
<dbReference type="Gene3D" id="3.40.220.10">
    <property type="entry name" value="Leucine Aminopeptidase, subunit E, domain 1"/>
    <property type="match status" value="1"/>
</dbReference>
<evidence type="ECO:0000313" key="11">
    <source>
        <dbReference type="Proteomes" id="UP001320544"/>
    </source>
</evidence>
<dbReference type="PROSITE" id="PS51154">
    <property type="entry name" value="MACRO"/>
    <property type="match status" value="1"/>
</dbReference>
<dbReference type="InterPro" id="IPR002589">
    <property type="entry name" value="Macro_dom"/>
</dbReference>
<dbReference type="InterPro" id="IPR043472">
    <property type="entry name" value="Macro_dom-like"/>
</dbReference>
<evidence type="ECO:0000256" key="2">
    <source>
        <dbReference type="ARBA" id="ARBA00018852"/>
    </source>
</evidence>
<reference evidence="10 11" key="1">
    <citation type="submission" date="2022-01" db="EMBL/GenBank/DDBJ databases">
        <title>Novel bile acid biosynthetic pathways are enriched in the microbiome of centenarians.</title>
        <authorList>
            <person name="Sato Y."/>
            <person name="Atarashi K."/>
            <person name="Plichta R.D."/>
            <person name="Arai Y."/>
            <person name="Sasajima S."/>
            <person name="Kearney M.S."/>
            <person name="Suda W."/>
            <person name="Takeshita K."/>
            <person name="Sasaki T."/>
            <person name="Okamoto S."/>
            <person name="Skelly N.A."/>
            <person name="Okamura Y."/>
            <person name="Vlamakis H."/>
            <person name="Li Y."/>
            <person name="Tanoue T."/>
            <person name="Takei H."/>
            <person name="Nittono H."/>
            <person name="Narushima S."/>
            <person name="Irie J."/>
            <person name="Itoh H."/>
            <person name="Moriya K."/>
            <person name="Sugiura Y."/>
            <person name="Suematsu M."/>
            <person name="Moritoki N."/>
            <person name="Shibata S."/>
            <person name="Littman R.D."/>
            <person name="Fischbach A.M."/>
            <person name="Uwamino Y."/>
            <person name="Inoue T."/>
            <person name="Honda A."/>
            <person name="Hattori M."/>
            <person name="Murai T."/>
            <person name="Xavier J.R."/>
            <person name="Hirose N."/>
            <person name="Honda K."/>
        </authorList>
    </citation>
    <scope>NUCLEOTIDE SEQUENCE [LARGE SCALE GENOMIC DNA]</scope>
    <source>
        <strain evidence="10 11">CE91-St30</strain>
    </source>
</reference>
<dbReference type="PANTHER" id="PTHR11106">
    <property type="entry name" value="GANGLIOSIDE INDUCED DIFFERENTIATION ASSOCIATED PROTEIN 2-RELATED"/>
    <property type="match status" value="1"/>
</dbReference>
<dbReference type="SMART" id="SM00506">
    <property type="entry name" value="A1pp"/>
    <property type="match status" value="1"/>
</dbReference>
<dbReference type="CDD" id="cd02908">
    <property type="entry name" value="Macro_OAADPr_deacetylase"/>
    <property type="match status" value="1"/>
</dbReference>
<dbReference type="NCBIfam" id="NF003163">
    <property type="entry name" value="PRK04143.1"/>
    <property type="match status" value="1"/>
</dbReference>
<keyword evidence="3" id="KW-0479">Metal-binding</keyword>
<accession>A0ABN6MDR3</accession>
<comment type="catalytic activity">
    <reaction evidence="7">
        <text>4-O-(ADP-D-ribosyl)-L-aspartyl-[protein] + H2O = L-aspartyl-[protein] + ADP-D-ribose + H(+)</text>
        <dbReference type="Rhea" id="RHEA:54428"/>
        <dbReference type="Rhea" id="RHEA-COMP:9867"/>
        <dbReference type="Rhea" id="RHEA-COMP:13832"/>
        <dbReference type="ChEBI" id="CHEBI:15377"/>
        <dbReference type="ChEBI" id="CHEBI:15378"/>
        <dbReference type="ChEBI" id="CHEBI:29961"/>
        <dbReference type="ChEBI" id="CHEBI:57967"/>
        <dbReference type="ChEBI" id="CHEBI:138102"/>
    </reaction>
    <physiologicalReaction direction="left-to-right" evidence="7">
        <dbReference type="Rhea" id="RHEA:54429"/>
    </physiologicalReaction>
</comment>
<feature type="domain" description="Macro" evidence="9">
    <location>
        <begin position="91"/>
        <end position="279"/>
    </location>
</feature>
<evidence type="ECO:0000256" key="3">
    <source>
        <dbReference type="ARBA" id="ARBA00022723"/>
    </source>
</evidence>
<dbReference type="RefSeq" id="WP_244412408.1">
    <property type="nucleotide sequence ID" value="NZ_AP025564.1"/>
</dbReference>
<evidence type="ECO:0000259" key="9">
    <source>
        <dbReference type="PROSITE" id="PS51154"/>
    </source>
</evidence>
<organism evidence="10 11">
    <name type="scientific">Raoultibacter timonensis</name>
    <dbReference type="NCBI Taxonomy" id="1907662"/>
    <lineage>
        <taxon>Bacteria</taxon>
        <taxon>Bacillati</taxon>
        <taxon>Actinomycetota</taxon>
        <taxon>Coriobacteriia</taxon>
        <taxon>Eggerthellales</taxon>
        <taxon>Eggerthellaceae</taxon>
        <taxon>Raoultibacter</taxon>
    </lineage>
</organism>
<evidence type="ECO:0000256" key="6">
    <source>
        <dbReference type="ARBA" id="ARBA00023295"/>
    </source>
</evidence>
<dbReference type="Proteomes" id="UP001320544">
    <property type="component" value="Chromosome"/>
</dbReference>
<evidence type="ECO:0000313" key="10">
    <source>
        <dbReference type="EMBL" id="BDE96123.1"/>
    </source>
</evidence>
<keyword evidence="5" id="KW-0862">Zinc</keyword>
<protein>
    <recommendedName>
        <fullName evidence="2">Protein-ADP-ribose hydrolase</fullName>
    </recommendedName>
</protein>
<dbReference type="SUPFAM" id="SSF52949">
    <property type="entry name" value="Macro domain-like"/>
    <property type="match status" value="1"/>
</dbReference>
<evidence type="ECO:0000256" key="7">
    <source>
        <dbReference type="ARBA" id="ARBA00048482"/>
    </source>
</evidence>
<name>A0ABN6MDR3_9ACTN</name>